<feature type="domain" description="Sulfatase N-terminal" evidence="1">
    <location>
        <begin position="5"/>
        <end position="356"/>
    </location>
</feature>
<accession>A0ABD5TCN7</accession>
<dbReference type="InterPro" id="IPR052701">
    <property type="entry name" value="GAG_Ulvan_Degrading_Sulfatases"/>
</dbReference>
<organism evidence="2 3">
    <name type="scientific">Halobaculum halobium</name>
    <dbReference type="NCBI Taxonomy" id="3032281"/>
    <lineage>
        <taxon>Archaea</taxon>
        <taxon>Methanobacteriati</taxon>
        <taxon>Methanobacteriota</taxon>
        <taxon>Stenosarchaea group</taxon>
        <taxon>Halobacteria</taxon>
        <taxon>Halobacteriales</taxon>
        <taxon>Haloferacaceae</taxon>
        <taxon>Halobaculum</taxon>
    </lineage>
</organism>
<dbReference type="PANTHER" id="PTHR43751:SF3">
    <property type="entry name" value="SULFATASE N-TERMINAL DOMAIN-CONTAINING PROTEIN"/>
    <property type="match status" value="1"/>
</dbReference>
<comment type="caution">
    <text evidence="2">The sequence shown here is derived from an EMBL/GenBank/DDBJ whole genome shotgun (WGS) entry which is preliminary data.</text>
</comment>
<keyword evidence="3" id="KW-1185">Reference proteome</keyword>
<dbReference type="InterPro" id="IPR017850">
    <property type="entry name" value="Alkaline_phosphatase_core_sf"/>
</dbReference>
<dbReference type="AlphaFoldDB" id="A0ABD5TCN7"/>
<dbReference type="InterPro" id="IPR000917">
    <property type="entry name" value="Sulfatase_N"/>
</dbReference>
<dbReference type="SUPFAM" id="SSF53649">
    <property type="entry name" value="Alkaline phosphatase-like"/>
    <property type="match status" value="1"/>
</dbReference>
<evidence type="ECO:0000313" key="3">
    <source>
        <dbReference type="Proteomes" id="UP001596443"/>
    </source>
</evidence>
<gene>
    <name evidence="2" type="ORF">ACFQFD_14470</name>
</gene>
<proteinExistence type="predicted"/>
<evidence type="ECO:0000259" key="1">
    <source>
        <dbReference type="Pfam" id="PF00884"/>
    </source>
</evidence>
<reference evidence="2 3" key="1">
    <citation type="journal article" date="2019" name="Int. J. Syst. Evol. Microbiol.">
        <title>The Global Catalogue of Microorganisms (GCM) 10K type strain sequencing project: providing services to taxonomists for standard genome sequencing and annotation.</title>
        <authorList>
            <consortium name="The Broad Institute Genomics Platform"/>
            <consortium name="The Broad Institute Genome Sequencing Center for Infectious Disease"/>
            <person name="Wu L."/>
            <person name="Ma J."/>
        </authorList>
    </citation>
    <scope>NUCLEOTIDE SEQUENCE [LARGE SCALE GENOMIC DNA]</scope>
    <source>
        <strain evidence="2 3">SYNS20</strain>
    </source>
</reference>
<protein>
    <submittedName>
        <fullName evidence="2">Sulfatase</fullName>
    </submittedName>
</protein>
<evidence type="ECO:0000313" key="2">
    <source>
        <dbReference type="EMBL" id="MFC6787155.1"/>
    </source>
</evidence>
<dbReference type="GeneID" id="81210267"/>
<dbReference type="RefSeq" id="WP_284061335.1">
    <property type="nucleotide sequence ID" value="NZ_CP126158.1"/>
</dbReference>
<dbReference type="CDD" id="cd16148">
    <property type="entry name" value="sulfatase_like"/>
    <property type="match status" value="1"/>
</dbReference>
<dbReference type="Gene3D" id="3.40.720.10">
    <property type="entry name" value="Alkaline Phosphatase, subunit A"/>
    <property type="match status" value="1"/>
</dbReference>
<name>A0ABD5TCN7_9EURY</name>
<dbReference type="Proteomes" id="UP001596443">
    <property type="component" value="Unassembled WGS sequence"/>
</dbReference>
<sequence>MRDKPNIILVVLDTVRARNLSCYGYHRQTTPFLTDFASDNTLFENAFSPAEWTPTSHASIFTGTYPWVHQTGRKSSKLHPQLETLAEVLQSDGYETVGFSSNTYISPVFEFDRGFDTFLFNSSAFGEPFSDGVPIQQMRQSIDSATFPGEAWQALKYIRNNDGSLVQTFGNWIVKKLNKRGVFSQADSGAQKANSFVRDWLRRRDDDQPFFLFINYMEGHTPYQAPDQYLADFGDPSDDRGWESLDRFFADTDGDLDPTASRLQDLYDGSISYLDAQLRELTESIDEYADDETLIIITGDHGEAFGEHDIYGHTAGLYNEITRVPLLIRDPARKKETSSEPVSIQWIMPTLLERIGLSLPEYCVDASLFESSNPPVVGDTKALDLSVDIPDSIGHLTQPARFCVDDEWKLISGVDSDYSELYMISDEEETEDCFSRYPDRVSEYRNRLSAEIERFPDLSESYSGQVSIDSETSQQLKELGYVE</sequence>
<dbReference type="Pfam" id="PF00884">
    <property type="entry name" value="Sulfatase"/>
    <property type="match status" value="1"/>
</dbReference>
<dbReference type="EMBL" id="JBHSWX010000012">
    <property type="protein sequence ID" value="MFC6787155.1"/>
    <property type="molecule type" value="Genomic_DNA"/>
</dbReference>
<dbReference type="PANTHER" id="PTHR43751">
    <property type="entry name" value="SULFATASE"/>
    <property type="match status" value="1"/>
</dbReference>